<dbReference type="Pfam" id="PF00076">
    <property type="entry name" value="RRM_1"/>
    <property type="match status" value="2"/>
</dbReference>
<dbReference type="EMBL" id="RSCD01000015">
    <property type="protein sequence ID" value="RSH88970.1"/>
    <property type="molecule type" value="Genomic_DNA"/>
</dbReference>
<protein>
    <recommendedName>
        <fullName evidence="9">Splicing factor 3B subunit 4</fullName>
    </recommendedName>
</protein>
<dbReference type="Gene3D" id="3.30.70.330">
    <property type="match status" value="2"/>
</dbReference>
<dbReference type="FunFam" id="3.30.70.330:FF:000059">
    <property type="entry name" value="splicing factor 3B subunit 4"/>
    <property type="match status" value="1"/>
</dbReference>
<comment type="similarity">
    <text evidence="2">Belongs to the SF3B4 family.</text>
</comment>
<keyword evidence="14" id="KW-1185">Reference proteome</keyword>
<dbReference type="AlphaFoldDB" id="A0A427YCW2"/>
<feature type="compositionally biased region" description="Low complexity" evidence="11">
    <location>
        <begin position="289"/>
        <end position="298"/>
    </location>
</feature>
<proteinExistence type="inferred from homology"/>
<reference evidence="13 14" key="1">
    <citation type="submission" date="2018-11" db="EMBL/GenBank/DDBJ databases">
        <title>Genome sequence of Saitozyma podzolica DSM 27192.</title>
        <authorList>
            <person name="Aliyu H."/>
            <person name="Gorte O."/>
            <person name="Ochsenreither K."/>
        </authorList>
    </citation>
    <scope>NUCLEOTIDE SEQUENCE [LARGE SCALE GENOMIC DNA]</scope>
    <source>
        <strain evidence="13 14">DSM 27192</strain>
    </source>
</reference>
<evidence type="ECO:0000256" key="4">
    <source>
        <dbReference type="ARBA" id="ARBA00022728"/>
    </source>
</evidence>
<dbReference type="InterPro" id="IPR012677">
    <property type="entry name" value="Nucleotide-bd_a/b_plait_sf"/>
</dbReference>
<dbReference type="InterPro" id="IPR034158">
    <property type="entry name" value="SF3B4_RRM1"/>
</dbReference>
<evidence type="ECO:0000256" key="9">
    <source>
        <dbReference type="ARBA" id="ARBA00070533"/>
    </source>
</evidence>
<feature type="compositionally biased region" description="Pro residues" evidence="11">
    <location>
        <begin position="265"/>
        <end position="276"/>
    </location>
</feature>
<accession>A0A427YCW2</accession>
<dbReference type="InterPro" id="IPR000504">
    <property type="entry name" value="RRM_dom"/>
</dbReference>
<evidence type="ECO:0000256" key="7">
    <source>
        <dbReference type="ARBA" id="ARBA00023187"/>
    </source>
</evidence>
<evidence type="ECO:0000256" key="5">
    <source>
        <dbReference type="ARBA" id="ARBA00022737"/>
    </source>
</evidence>
<evidence type="ECO:0000256" key="1">
    <source>
        <dbReference type="ARBA" id="ARBA00004123"/>
    </source>
</evidence>
<name>A0A427YCW2_9TREE</name>
<feature type="domain" description="RRM" evidence="12">
    <location>
        <begin position="100"/>
        <end position="179"/>
    </location>
</feature>
<keyword evidence="6 10" id="KW-0694">RNA-binding</keyword>
<dbReference type="SUPFAM" id="SSF54928">
    <property type="entry name" value="RNA-binding domain, RBD"/>
    <property type="match status" value="1"/>
</dbReference>
<dbReference type="CDD" id="cd12334">
    <property type="entry name" value="RRM1_SF3B4"/>
    <property type="match status" value="1"/>
</dbReference>
<gene>
    <name evidence="13" type="ORF">EHS25_002632</name>
</gene>
<evidence type="ECO:0000256" key="3">
    <source>
        <dbReference type="ARBA" id="ARBA00022664"/>
    </source>
</evidence>
<keyword evidence="7" id="KW-0508">mRNA splicing</keyword>
<dbReference type="PANTHER" id="PTHR48030">
    <property type="entry name" value="SPLICING FACTOR 3B SUBUNIT 4"/>
    <property type="match status" value="1"/>
</dbReference>
<dbReference type="GO" id="GO:0008380">
    <property type="term" value="P:RNA splicing"/>
    <property type="evidence" value="ECO:0007669"/>
    <property type="project" value="UniProtKB-KW"/>
</dbReference>
<evidence type="ECO:0000256" key="10">
    <source>
        <dbReference type="PROSITE-ProRule" id="PRU00176"/>
    </source>
</evidence>
<evidence type="ECO:0000313" key="13">
    <source>
        <dbReference type="EMBL" id="RSH88970.1"/>
    </source>
</evidence>
<dbReference type="FunFam" id="3.30.70.330:FF:000121">
    <property type="entry name" value="Splicing factor 3b subunit 4"/>
    <property type="match status" value="1"/>
</dbReference>
<dbReference type="GO" id="GO:0003723">
    <property type="term" value="F:RNA binding"/>
    <property type="evidence" value="ECO:0007669"/>
    <property type="project" value="UniProtKB-UniRule"/>
</dbReference>
<evidence type="ECO:0000256" key="2">
    <source>
        <dbReference type="ARBA" id="ARBA00008363"/>
    </source>
</evidence>
<keyword evidence="3" id="KW-0507">mRNA processing</keyword>
<keyword evidence="4" id="KW-0747">Spliceosome</keyword>
<feature type="compositionally biased region" description="Pro residues" evidence="11">
    <location>
        <begin position="234"/>
        <end position="258"/>
    </location>
</feature>
<dbReference type="GO" id="GO:0005730">
    <property type="term" value="C:nucleolus"/>
    <property type="evidence" value="ECO:0007669"/>
    <property type="project" value="TreeGrafter"/>
</dbReference>
<evidence type="ECO:0000256" key="6">
    <source>
        <dbReference type="ARBA" id="ARBA00022884"/>
    </source>
</evidence>
<keyword evidence="5" id="KW-0677">Repeat</keyword>
<evidence type="ECO:0000259" key="12">
    <source>
        <dbReference type="PROSITE" id="PS50102"/>
    </source>
</evidence>
<feature type="region of interest" description="Disordered" evidence="11">
    <location>
        <begin position="226"/>
        <end position="345"/>
    </location>
</feature>
<dbReference type="SMART" id="SM00360">
    <property type="entry name" value="RRM"/>
    <property type="match status" value="2"/>
</dbReference>
<evidence type="ECO:0000256" key="11">
    <source>
        <dbReference type="SAM" id="MobiDB-lite"/>
    </source>
</evidence>
<feature type="domain" description="RRM" evidence="12">
    <location>
        <begin position="13"/>
        <end position="91"/>
    </location>
</feature>
<evidence type="ECO:0000256" key="8">
    <source>
        <dbReference type="ARBA" id="ARBA00023242"/>
    </source>
</evidence>
<dbReference type="GO" id="GO:0071011">
    <property type="term" value="C:precatalytic spliceosome"/>
    <property type="evidence" value="ECO:0007669"/>
    <property type="project" value="TreeGrafter"/>
</dbReference>
<dbReference type="Proteomes" id="UP000279259">
    <property type="component" value="Unassembled WGS sequence"/>
</dbReference>
<dbReference type="STRING" id="1890683.A0A427YCW2"/>
<sequence>MQNKPEQDRNQEATVYLGNLDERATDSLVWELMLQAGPVSNVFLPKDRISMNHQGFGFCEFMSEQDAEYAVKIMNQIKLYGKPIRVNKASYDKKQLDVGANLFIGNLDENVDENALYDTFATFGAIAEHPKIARDPTTGASKGYGFVSYHDFETSDMAVEIMNGQFFGGKQITVQYAFKKDGKGERHGTTAERLLAAQAKKHSIMPGGGAPGGGYNFQGQFAGALSAQSSAPAPSYPNQPAAPPPPPSGMPVYQPPPAAAYGQQPPAPSGFPPSGYPPQGYGGPPPGFPQGQSNGYAGYPPPPAGFPVANGFQQQQQQQQQQYGVAPPAPPPPIRMGFDNPPTQG</sequence>
<comment type="subcellular location">
    <subcellularLocation>
        <location evidence="1">Nucleus</location>
    </subcellularLocation>
</comment>
<dbReference type="PROSITE" id="PS50102">
    <property type="entry name" value="RRM"/>
    <property type="match status" value="2"/>
</dbReference>
<organism evidence="13 14">
    <name type="scientific">Saitozyma podzolica</name>
    <dbReference type="NCBI Taxonomy" id="1890683"/>
    <lineage>
        <taxon>Eukaryota</taxon>
        <taxon>Fungi</taxon>
        <taxon>Dikarya</taxon>
        <taxon>Basidiomycota</taxon>
        <taxon>Agaricomycotina</taxon>
        <taxon>Tremellomycetes</taxon>
        <taxon>Tremellales</taxon>
        <taxon>Trimorphomycetaceae</taxon>
        <taxon>Saitozyma</taxon>
    </lineage>
</organism>
<comment type="caution">
    <text evidence="13">The sequence shown here is derived from an EMBL/GenBank/DDBJ whole genome shotgun (WGS) entry which is preliminary data.</text>
</comment>
<dbReference type="InterPro" id="IPR052084">
    <property type="entry name" value="SF3B4_spliceosome_assoc"/>
</dbReference>
<dbReference type="PANTHER" id="PTHR48030:SF3">
    <property type="entry name" value="SPLICING FACTOR 3B SUBUNIT 4"/>
    <property type="match status" value="1"/>
</dbReference>
<dbReference type="GO" id="GO:0006397">
    <property type="term" value="P:mRNA processing"/>
    <property type="evidence" value="ECO:0007669"/>
    <property type="project" value="UniProtKB-KW"/>
</dbReference>
<dbReference type="GO" id="GO:0048026">
    <property type="term" value="P:positive regulation of mRNA splicing, via spliceosome"/>
    <property type="evidence" value="ECO:0007669"/>
    <property type="project" value="TreeGrafter"/>
</dbReference>
<evidence type="ECO:0000313" key="14">
    <source>
        <dbReference type="Proteomes" id="UP000279259"/>
    </source>
</evidence>
<dbReference type="OrthoDB" id="10259687at2759"/>
<feature type="compositionally biased region" description="Low complexity" evidence="11">
    <location>
        <begin position="306"/>
        <end position="322"/>
    </location>
</feature>
<dbReference type="GO" id="GO:0005686">
    <property type="term" value="C:U2 snRNP"/>
    <property type="evidence" value="ECO:0007669"/>
    <property type="project" value="TreeGrafter"/>
</dbReference>
<dbReference type="InterPro" id="IPR035979">
    <property type="entry name" value="RBD_domain_sf"/>
</dbReference>
<keyword evidence="8" id="KW-0539">Nucleus</keyword>